<gene>
    <name evidence="2" type="ORF">V5799_006760</name>
</gene>
<evidence type="ECO:0000256" key="1">
    <source>
        <dbReference type="SAM" id="Phobius"/>
    </source>
</evidence>
<proteinExistence type="predicted"/>
<sequence length="71" mass="7554">MSELHSVMACGFATISGSLFAAFTALGVKAEHMMAASLMSAPAALGFSKLLYPEAEENSAARERMSDVRKR</sequence>
<accession>A0AAQ4DVH0</accession>
<dbReference type="PANTHER" id="PTHR10590">
    <property type="entry name" value="SODIUM/NUCLEOSIDE COTRANSPORTER"/>
    <property type="match status" value="1"/>
</dbReference>
<keyword evidence="1" id="KW-1133">Transmembrane helix</keyword>
<keyword evidence="1" id="KW-0812">Transmembrane</keyword>
<protein>
    <submittedName>
        <fullName evidence="2">Uncharacterized protein</fullName>
    </submittedName>
</protein>
<dbReference type="PANTHER" id="PTHR10590:SF4">
    <property type="entry name" value="SOLUTE CARRIER FAMILY 28 MEMBER 3"/>
    <property type="match status" value="1"/>
</dbReference>
<organism evidence="2 3">
    <name type="scientific">Amblyomma americanum</name>
    <name type="common">Lone star tick</name>
    <dbReference type="NCBI Taxonomy" id="6943"/>
    <lineage>
        <taxon>Eukaryota</taxon>
        <taxon>Metazoa</taxon>
        <taxon>Ecdysozoa</taxon>
        <taxon>Arthropoda</taxon>
        <taxon>Chelicerata</taxon>
        <taxon>Arachnida</taxon>
        <taxon>Acari</taxon>
        <taxon>Parasitiformes</taxon>
        <taxon>Ixodida</taxon>
        <taxon>Ixodoidea</taxon>
        <taxon>Ixodidae</taxon>
        <taxon>Amblyomminae</taxon>
        <taxon>Amblyomma</taxon>
    </lineage>
</organism>
<feature type="transmembrane region" description="Helical" evidence="1">
    <location>
        <begin position="6"/>
        <end position="28"/>
    </location>
</feature>
<reference evidence="2 3" key="1">
    <citation type="journal article" date="2023" name="Arcadia Sci">
        <title>De novo assembly of a long-read Amblyomma americanum tick genome.</title>
        <authorList>
            <person name="Chou S."/>
            <person name="Poskanzer K.E."/>
            <person name="Rollins M."/>
            <person name="Thuy-Boun P.S."/>
        </authorList>
    </citation>
    <scope>NUCLEOTIDE SEQUENCE [LARGE SCALE GENOMIC DNA]</scope>
    <source>
        <strain evidence="2">F_SG_1</strain>
        <tissue evidence="2">Salivary glands</tissue>
    </source>
</reference>
<dbReference type="InterPro" id="IPR008276">
    <property type="entry name" value="C_nuclsd_transpt"/>
</dbReference>
<dbReference type="GO" id="GO:0005415">
    <property type="term" value="F:nucleoside:sodium symporter activity"/>
    <property type="evidence" value="ECO:0007669"/>
    <property type="project" value="TreeGrafter"/>
</dbReference>
<name>A0AAQ4DVH0_AMBAM</name>
<dbReference type="GO" id="GO:0005886">
    <property type="term" value="C:plasma membrane"/>
    <property type="evidence" value="ECO:0007669"/>
    <property type="project" value="TreeGrafter"/>
</dbReference>
<dbReference type="Proteomes" id="UP001321473">
    <property type="component" value="Unassembled WGS sequence"/>
</dbReference>
<evidence type="ECO:0000313" key="3">
    <source>
        <dbReference type="Proteomes" id="UP001321473"/>
    </source>
</evidence>
<keyword evidence="3" id="KW-1185">Reference proteome</keyword>
<comment type="caution">
    <text evidence="2">The sequence shown here is derived from an EMBL/GenBank/DDBJ whole genome shotgun (WGS) entry which is preliminary data.</text>
</comment>
<evidence type="ECO:0000313" key="2">
    <source>
        <dbReference type="EMBL" id="KAK8766460.1"/>
    </source>
</evidence>
<dbReference type="AlphaFoldDB" id="A0AAQ4DVH0"/>
<keyword evidence="1" id="KW-0472">Membrane</keyword>
<dbReference type="EMBL" id="JARKHS020026317">
    <property type="protein sequence ID" value="KAK8766460.1"/>
    <property type="molecule type" value="Genomic_DNA"/>
</dbReference>